<dbReference type="GO" id="GO:0005886">
    <property type="term" value="C:plasma membrane"/>
    <property type="evidence" value="ECO:0007669"/>
    <property type="project" value="UniProtKB-SubCell"/>
</dbReference>
<keyword evidence="25" id="KW-0966">Cell projection</keyword>
<dbReference type="FunFam" id="1.10.510.10:FF:000398">
    <property type="entry name" value="Calcium-dependent protein kinase 1"/>
    <property type="match status" value="1"/>
</dbReference>
<evidence type="ECO:0000256" key="33">
    <source>
        <dbReference type="PROSITE-ProRule" id="PRU10141"/>
    </source>
</evidence>
<comment type="similarity">
    <text evidence="6">Belongs to the centrin family.</text>
</comment>
<keyword evidence="20" id="KW-0282">Flagellum</keyword>
<evidence type="ECO:0000259" key="36">
    <source>
        <dbReference type="PROSITE" id="PS50222"/>
    </source>
</evidence>
<dbReference type="InterPro" id="IPR018247">
    <property type="entry name" value="EF_Hand_1_Ca_BS"/>
</dbReference>
<evidence type="ECO:0000256" key="7">
    <source>
        <dbReference type="ARBA" id="ARBA00012513"/>
    </source>
</evidence>
<keyword evidence="24" id="KW-0206">Cytoskeleton</keyword>
<dbReference type="InterPro" id="IPR008271">
    <property type="entry name" value="Ser/Thr_kinase_AS"/>
</dbReference>
<dbReference type="SMART" id="SM00220">
    <property type="entry name" value="S_TKc"/>
    <property type="match status" value="1"/>
</dbReference>
<keyword evidence="12" id="KW-0808">Transferase</keyword>
<keyword evidence="11 34" id="KW-0723">Serine/threonine-protein kinase</keyword>
<keyword evidence="9" id="KW-0963">Cytoplasm</keyword>
<dbReference type="GO" id="GO:0005524">
    <property type="term" value="F:ATP binding"/>
    <property type="evidence" value="ECO:0007669"/>
    <property type="project" value="UniProtKB-UniRule"/>
</dbReference>
<evidence type="ECO:0000256" key="20">
    <source>
        <dbReference type="ARBA" id="ARBA00022846"/>
    </source>
</evidence>
<dbReference type="GO" id="GO:0031514">
    <property type="term" value="C:motile cilium"/>
    <property type="evidence" value="ECO:0007669"/>
    <property type="project" value="UniProtKB-SubCell"/>
</dbReference>
<evidence type="ECO:0000256" key="19">
    <source>
        <dbReference type="ARBA" id="ARBA00022840"/>
    </source>
</evidence>
<evidence type="ECO:0000256" key="25">
    <source>
        <dbReference type="ARBA" id="ARBA00023273"/>
    </source>
</evidence>
<evidence type="ECO:0000256" key="3">
    <source>
        <dbReference type="ARBA" id="ARBA00004245"/>
    </source>
</evidence>
<dbReference type="InterPro" id="IPR050205">
    <property type="entry name" value="CDPK_Ser/Thr_kinases"/>
</dbReference>
<feature type="binding site" evidence="33">
    <location>
        <position position="51"/>
    </location>
    <ligand>
        <name>ATP</name>
        <dbReference type="ChEBI" id="CHEBI:30616"/>
    </ligand>
</feature>
<keyword evidence="26" id="KW-0449">Lipoprotein</keyword>
<dbReference type="Gene3D" id="3.30.200.20">
    <property type="entry name" value="Phosphorylase Kinase, domain 1"/>
    <property type="match status" value="1"/>
</dbReference>
<feature type="domain" description="EF-hand" evidence="36">
    <location>
        <begin position="324"/>
        <end position="359"/>
    </location>
</feature>
<dbReference type="AlphaFoldDB" id="A0A1R2ATY3"/>
<evidence type="ECO:0000256" key="27">
    <source>
        <dbReference type="ARBA" id="ARBA00024334"/>
    </source>
</evidence>
<comment type="similarity">
    <text evidence="27">Belongs to the protein kinase superfamily. Ser/Thr protein kinase family. CDPK subfamily.</text>
</comment>
<keyword evidence="21" id="KW-1043">Host membrane</keyword>
<keyword evidence="16 33" id="KW-0547">Nucleotide-binding</keyword>
<keyword evidence="19 33" id="KW-0067">ATP-binding</keyword>
<evidence type="ECO:0000256" key="18">
    <source>
        <dbReference type="ARBA" id="ARBA00022837"/>
    </source>
</evidence>
<comment type="subcellular location">
    <subcellularLocation>
        <location evidence="4">Cell membrane</location>
        <topology evidence="4">Lipid-anchor</topology>
        <orientation evidence="4">Cytoplasmic side</orientation>
    </subcellularLocation>
    <subcellularLocation>
        <location evidence="2">Cell projection</location>
        <location evidence="2">Cilium</location>
        <location evidence="2">Flagellum</location>
    </subcellularLocation>
    <subcellularLocation>
        <location evidence="3">Cytoplasm</location>
        <location evidence="3">Cytoskeleton</location>
    </subcellularLocation>
    <subcellularLocation>
        <location evidence="5">Host cell membrane</location>
        <topology evidence="5">Lipid-anchor</topology>
    </subcellularLocation>
    <subcellularLocation>
        <location evidence="31">Parasitophorous vacuole membrane</location>
        <topology evidence="31">Lipid-anchor</topology>
    </subcellularLocation>
</comment>
<dbReference type="PROSITE" id="PS50011">
    <property type="entry name" value="PROTEIN_KINASE_DOM"/>
    <property type="match status" value="1"/>
</dbReference>
<comment type="cofactor">
    <cofactor evidence="1">
        <name>Mg(2+)</name>
        <dbReference type="ChEBI" id="CHEBI:18420"/>
    </cofactor>
</comment>
<comment type="catalytic activity">
    <reaction evidence="30">
        <text>L-seryl-[protein] + ATP = O-phospho-L-seryl-[protein] + ADP + H(+)</text>
        <dbReference type="Rhea" id="RHEA:17989"/>
        <dbReference type="Rhea" id="RHEA-COMP:9863"/>
        <dbReference type="Rhea" id="RHEA-COMP:11604"/>
        <dbReference type="ChEBI" id="CHEBI:15378"/>
        <dbReference type="ChEBI" id="CHEBI:29999"/>
        <dbReference type="ChEBI" id="CHEBI:30616"/>
        <dbReference type="ChEBI" id="CHEBI:83421"/>
        <dbReference type="ChEBI" id="CHEBI:456216"/>
        <dbReference type="EC" id="2.7.11.1"/>
    </reaction>
</comment>
<evidence type="ECO:0000256" key="28">
    <source>
        <dbReference type="ARBA" id="ARBA00025692"/>
    </source>
</evidence>
<keyword evidence="17" id="KW-0418">Kinase</keyword>
<evidence type="ECO:0000256" key="8">
    <source>
        <dbReference type="ARBA" id="ARBA00022475"/>
    </source>
</evidence>
<dbReference type="InterPro" id="IPR011009">
    <property type="entry name" value="Kinase-like_dom_sf"/>
</dbReference>
<dbReference type="Proteomes" id="UP000187209">
    <property type="component" value="Unassembled WGS sequence"/>
</dbReference>
<name>A0A1R2ATY3_9CILI</name>
<evidence type="ECO:0000256" key="11">
    <source>
        <dbReference type="ARBA" id="ARBA00022527"/>
    </source>
</evidence>
<evidence type="ECO:0000256" key="16">
    <source>
        <dbReference type="ARBA" id="ARBA00022741"/>
    </source>
</evidence>
<dbReference type="InterPro" id="IPR011992">
    <property type="entry name" value="EF-hand-dom_pair"/>
</dbReference>
<comment type="catalytic activity">
    <reaction evidence="29">
        <text>L-threonyl-[protein] + ATP = O-phospho-L-threonyl-[protein] + ADP + H(+)</text>
        <dbReference type="Rhea" id="RHEA:46608"/>
        <dbReference type="Rhea" id="RHEA-COMP:11060"/>
        <dbReference type="Rhea" id="RHEA-COMP:11605"/>
        <dbReference type="ChEBI" id="CHEBI:15378"/>
        <dbReference type="ChEBI" id="CHEBI:30013"/>
        <dbReference type="ChEBI" id="CHEBI:30616"/>
        <dbReference type="ChEBI" id="CHEBI:61977"/>
        <dbReference type="ChEBI" id="CHEBI:456216"/>
        <dbReference type="EC" id="2.7.11.1"/>
    </reaction>
</comment>
<dbReference type="GO" id="GO:0020005">
    <property type="term" value="C:symbiont-containing vacuole membrane"/>
    <property type="evidence" value="ECO:0007669"/>
    <property type="project" value="UniProtKB-SubCell"/>
</dbReference>
<evidence type="ECO:0000256" key="24">
    <source>
        <dbReference type="ARBA" id="ARBA00023212"/>
    </source>
</evidence>
<protein>
    <recommendedName>
        <fullName evidence="32">Calcium-dependent protein kinase 1</fullName>
        <ecNumber evidence="7">2.7.11.1</ecNumber>
    </recommendedName>
</protein>
<keyword evidence="38" id="KW-1185">Reference proteome</keyword>
<keyword evidence="18" id="KW-0106">Calcium</keyword>
<feature type="domain" description="EF-hand" evidence="36">
    <location>
        <begin position="455"/>
        <end position="487"/>
    </location>
</feature>
<dbReference type="Pfam" id="PF13499">
    <property type="entry name" value="EF-hand_7"/>
    <property type="match status" value="2"/>
</dbReference>
<dbReference type="PROSITE" id="PS00018">
    <property type="entry name" value="EF_HAND_1"/>
    <property type="match status" value="4"/>
</dbReference>
<keyword evidence="10" id="KW-1032">Host cell membrane</keyword>
<dbReference type="GO" id="GO:0020002">
    <property type="term" value="C:host cell plasma membrane"/>
    <property type="evidence" value="ECO:0007669"/>
    <property type="project" value="UniProtKB-SubCell"/>
</dbReference>
<evidence type="ECO:0000256" key="9">
    <source>
        <dbReference type="ARBA" id="ARBA00022490"/>
    </source>
</evidence>
<feature type="domain" description="Protein kinase" evidence="35">
    <location>
        <begin position="22"/>
        <end position="279"/>
    </location>
</feature>
<evidence type="ECO:0000256" key="22">
    <source>
        <dbReference type="ARBA" id="ARBA00023069"/>
    </source>
</evidence>
<evidence type="ECO:0000256" key="5">
    <source>
        <dbReference type="ARBA" id="ARBA00004425"/>
    </source>
</evidence>
<evidence type="ECO:0000256" key="23">
    <source>
        <dbReference type="ARBA" id="ARBA00023139"/>
    </source>
</evidence>
<dbReference type="EMBL" id="MPUH01001404">
    <property type="protein sequence ID" value="OMJ67989.1"/>
    <property type="molecule type" value="Genomic_DNA"/>
</dbReference>
<keyword evidence="22" id="KW-0969">Cilium</keyword>
<keyword evidence="23" id="KW-0564">Palmitate</keyword>
<dbReference type="SUPFAM" id="SSF56112">
    <property type="entry name" value="Protein kinase-like (PK-like)"/>
    <property type="match status" value="1"/>
</dbReference>
<feature type="domain" description="EF-hand" evidence="36">
    <location>
        <begin position="419"/>
        <end position="454"/>
    </location>
</feature>
<evidence type="ECO:0000256" key="1">
    <source>
        <dbReference type="ARBA" id="ARBA00001946"/>
    </source>
</evidence>
<reference evidence="37 38" key="1">
    <citation type="submission" date="2016-11" db="EMBL/GenBank/DDBJ databases">
        <title>The macronuclear genome of Stentor coeruleus: a giant cell with tiny introns.</title>
        <authorList>
            <person name="Slabodnick M."/>
            <person name="Ruby J.G."/>
            <person name="Reiff S.B."/>
            <person name="Swart E.C."/>
            <person name="Gosai S."/>
            <person name="Prabakaran S."/>
            <person name="Witkowska E."/>
            <person name="Larue G.E."/>
            <person name="Fisher S."/>
            <person name="Freeman R.M."/>
            <person name="Gunawardena J."/>
            <person name="Chu W."/>
            <person name="Stover N.A."/>
            <person name="Gregory B.D."/>
            <person name="Nowacki M."/>
            <person name="Derisi J."/>
            <person name="Roy S.W."/>
            <person name="Marshall W.F."/>
            <person name="Sood P."/>
        </authorList>
    </citation>
    <scope>NUCLEOTIDE SEQUENCE [LARGE SCALE GENOMIC DNA]</scope>
    <source>
        <strain evidence="37">WM001</strain>
    </source>
</reference>
<dbReference type="GO" id="GO:0005509">
    <property type="term" value="F:calcium ion binding"/>
    <property type="evidence" value="ECO:0007669"/>
    <property type="project" value="InterPro"/>
</dbReference>
<keyword evidence="21" id="KW-0472">Membrane</keyword>
<dbReference type="EC" id="2.7.11.1" evidence="7"/>
<dbReference type="InterPro" id="IPR017441">
    <property type="entry name" value="Protein_kinase_ATP_BS"/>
</dbReference>
<keyword evidence="14" id="KW-0479">Metal-binding</keyword>
<evidence type="ECO:0000256" key="31">
    <source>
        <dbReference type="ARBA" id="ARBA00060437"/>
    </source>
</evidence>
<accession>A0A1R2ATY3</accession>
<evidence type="ECO:0000256" key="21">
    <source>
        <dbReference type="ARBA" id="ARBA00022870"/>
    </source>
</evidence>
<evidence type="ECO:0000256" key="14">
    <source>
        <dbReference type="ARBA" id="ARBA00022723"/>
    </source>
</evidence>
<dbReference type="Pfam" id="PF00069">
    <property type="entry name" value="Pkinase"/>
    <property type="match status" value="1"/>
</dbReference>
<evidence type="ECO:0000256" key="4">
    <source>
        <dbReference type="ARBA" id="ARBA00004342"/>
    </source>
</evidence>
<evidence type="ECO:0000256" key="17">
    <source>
        <dbReference type="ARBA" id="ARBA00022777"/>
    </source>
</evidence>
<sequence length="487" mass="55458">MSFKVAASDFIYEKTGKLRDVYKISKKVGEGAFSSVRRIKHRVTGEKRAVKTVHKKSLRTEEEKNMVFNEVAILRSLDHPGIIKLHEYYQDELNYYIITEFCSGGELFERILNQGCISESVAAEYMKQIFSILIYLQERGVVHRDLKPENFLLSGPEETAYLKLIDFGSSQFCTPGEIMTSKVGTPYYIPPEVLRKHYNYKCDLWSAGVLMYILLCGYPPFGGNTDQEILKKVSIGRFSFPSPEWDEVSFEAKDLIEKLLNTDLTRRYDARQALAHSWIANASTLPLNRANASQLLHNLKNFRSEQMLKKATIGFITSQLATKNEREEMMELFRSLDTDNSGTLSAKEIKEVFRSLDTDNSGTLSAKEIKEGFRLLFGSEINDIDTEVEKIMKQVDLDGSGEIEYSEFVSATLSRQQLLSKERLEMAFMAFDLDGSGTITANELKEVLGKHHSYQEDMWSKLIAEADFNGDGVIDLTEFTKMMLAAF</sequence>
<keyword evidence="13" id="KW-0519">Myristate</keyword>
<evidence type="ECO:0000256" key="15">
    <source>
        <dbReference type="ARBA" id="ARBA00022737"/>
    </source>
</evidence>
<keyword evidence="15" id="KW-0677">Repeat</keyword>
<evidence type="ECO:0000256" key="12">
    <source>
        <dbReference type="ARBA" id="ARBA00022679"/>
    </source>
</evidence>
<feature type="domain" description="EF-hand" evidence="36">
    <location>
        <begin position="383"/>
        <end position="418"/>
    </location>
</feature>
<dbReference type="PROSITE" id="PS00107">
    <property type="entry name" value="PROTEIN_KINASE_ATP"/>
    <property type="match status" value="1"/>
</dbReference>
<dbReference type="Gene3D" id="1.10.510.10">
    <property type="entry name" value="Transferase(Phosphotransferase) domain 1"/>
    <property type="match status" value="1"/>
</dbReference>
<dbReference type="PROSITE" id="PS50222">
    <property type="entry name" value="EF_HAND_2"/>
    <property type="match status" value="4"/>
</dbReference>
<dbReference type="GO" id="GO:0004674">
    <property type="term" value="F:protein serine/threonine kinase activity"/>
    <property type="evidence" value="ECO:0007669"/>
    <property type="project" value="UniProtKB-KW"/>
</dbReference>
<organism evidence="37 38">
    <name type="scientific">Stentor coeruleus</name>
    <dbReference type="NCBI Taxonomy" id="5963"/>
    <lineage>
        <taxon>Eukaryota</taxon>
        <taxon>Sar</taxon>
        <taxon>Alveolata</taxon>
        <taxon>Ciliophora</taxon>
        <taxon>Postciliodesmatophora</taxon>
        <taxon>Heterotrichea</taxon>
        <taxon>Heterotrichida</taxon>
        <taxon>Stentoridae</taxon>
        <taxon>Stentor</taxon>
    </lineage>
</organism>
<dbReference type="FunFam" id="1.10.238.10:FF:000178">
    <property type="entry name" value="Calmodulin-2 A"/>
    <property type="match status" value="1"/>
</dbReference>
<evidence type="ECO:0000256" key="30">
    <source>
        <dbReference type="ARBA" id="ARBA00048679"/>
    </source>
</evidence>
<dbReference type="PANTHER" id="PTHR24349">
    <property type="entry name" value="SERINE/THREONINE-PROTEIN KINASE"/>
    <property type="match status" value="1"/>
</dbReference>
<evidence type="ECO:0000256" key="32">
    <source>
        <dbReference type="ARBA" id="ARBA00068067"/>
    </source>
</evidence>
<evidence type="ECO:0000313" key="37">
    <source>
        <dbReference type="EMBL" id="OMJ67989.1"/>
    </source>
</evidence>
<evidence type="ECO:0000256" key="10">
    <source>
        <dbReference type="ARBA" id="ARBA00022511"/>
    </source>
</evidence>
<comment type="caution">
    <text evidence="37">The sequence shown here is derived from an EMBL/GenBank/DDBJ whole genome shotgun (WGS) entry which is preliminary data.</text>
</comment>
<dbReference type="Gene3D" id="1.10.238.10">
    <property type="entry name" value="EF-hand"/>
    <property type="match status" value="3"/>
</dbReference>
<dbReference type="CDD" id="cd05117">
    <property type="entry name" value="STKc_CAMK"/>
    <property type="match status" value="1"/>
</dbReference>
<evidence type="ECO:0000256" key="26">
    <source>
        <dbReference type="ARBA" id="ARBA00023288"/>
    </source>
</evidence>
<dbReference type="PROSITE" id="PS00108">
    <property type="entry name" value="PROTEIN_KINASE_ST"/>
    <property type="match status" value="1"/>
</dbReference>
<evidence type="ECO:0000256" key="29">
    <source>
        <dbReference type="ARBA" id="ARBA00047899"/>
    </source>
</evidence>
<dbReference type="SUPFAM" id="SSF47473">
    <property type="entry name" value="EF-hand"/>
    <property type="match status" value="2"/>
</dbReference>
<dbReference type="GO" id="GO:0005856">
    <property type="term" value="C:cytoskeleton"/>
    <property type="evidence" value="ECO:0007669"/>
    <property type="project" value="UniProtKB-SubCell"/>
</dbReference>
<gene>
    <name evidence="37" type="ORF">SteCoe_34693</name>
</gene>
<keyword evidence="8" id="KW-1003">Cell membrane</keyword>
<dbReference type="InterPro" id="IPR000719">
    <property type="entry name" value="Prot_kinase_dom"/>
</dbReference>
<evidence type="ECO:0000256" key="34">
    <source>
        <dbReference type="RuleBase" id="RU000304"/>
    </source>
</evidence>
<proteinExistence type="inferred from homology"/>
<evidence type="ECO:0000256" key="13">
    <source>
        <dbReference type="ARBA" id="ARBA00022707"/>
    </source>
</evidence>
<comment type="function">
    <text evidence="28">Plays a fundamental role in microtubule organizing center structure and function. Component of the infraciliary lattice (ICL) and the ciliary basal bodies.</text>
</comment>
<evidence type="ECO:0000313" key="38">
    <source>
        <dbReference type="Proteomes" id="UP000187209"/>
    </source>
</evidence>
<dbReference type="CDD" id="cd00051">
    <property type="entry name" value="EFh"/>
    <property type="match status" value="2"/>
</dbReference>
<dbReference type="InterPro" id="IPR002048">
    <property type="entry name" value="EF_hand_dom"/>
</dbReference>
<evidence type="ECO:0000256" key="6">
    <source>
        <dbReference type="ARBA" id="ARBA00005253"/>
    </source>
</evidence>
<dbReference type="OrthoDB" id="286757at2759"/>
<dbReference type="FunFam" id="3.30.200.20:FF:000315">
    <property type="entry name" value="Calcium-dependent protein kinase 3"/>
    <property type="match status" value="1"/>
</dbReference>
<dbReference type="SMART" id="SM00054">
    <property type="entry name" value="EFh"/>
    <property type="match status" value="4"/>
</dbReference>
<evidence type="ECO:0000259" key="35">
    <source>
        <dbReference type="PROSITE" id="PS50011"/>
    </source>
</evidence>
<evidence type="ECO:0000256" key="2">
    <source>
        <dbReference type="ARBA" id="ARBA00004230"/>
    </source>
</evidence>